<keyword evidence="3" id="KW-1185">Reference proteome</keyword>
<sequence length="179" mass="19964">MAMTPPQQRARLGQELRRLRSLAGLSGDQLATRVGISQAKVSRIETNVTARPAMDVIARWLDTVEAKAEDRDRVMALAEAVVTDISSWQAIHRGSLEDRQRQLLELDELASNIRHFQPFMVPGPIQTAEYAHAVIESTRFSAGTDVDEAVAMRMKRGARMRDDQDGPNYHVVVTEAATR</sequence>
<evidence type="ECO:0000259" key="1">
    <source>
        <dbReference type="PROSITE" id="PS50943"/>
    </source>
</evidence>
<proteinExistence type="predicted"/>
<reference evidence="2 3" key="1">
    <citation type="journal article" date="2019" name="Int. J. Syst. Evol. Microbiol.">
        <title>The Global Catalogue of Microorganisms (GCM) 10K type strain sequencing project: providing services to taxonomists for standard genome sequencing and annotation.</title>
        <authorList>
            <consortium name="The Broad Institute Genomics Platform"/>
            <consortium name="The Broad Institute Genome Sequencing Center for Infectious Disease"/>
            <person name="Wu L."/>
            <person name="Ma J."/>
        </authorList>
    </citation>
    <scope>NUCLEOTIDE SEQUENCE [LARGE SCALE GENOMIC DNA]</scope>
    <source>
        <strain evidence="2 3">JCM 14307</strain>
    </source>
</reference>
<dbReference type="InterPro" id="IPR043917">
    <property type="entry name" value="DUF5753"/>
</dbReference>
<dbReference type="Pfam" id="PF13560">
    <property type="entry name" value="HTH_31"/>
    <property type="match status" value="1"/>
</dbReference>
<protein>
    <recommendedName>
        <fullName evidence="1">HTH cro/C1-type domain-containing protein</fullName>
    </recommendedName>
</protein>
<dbReference type="SMART" id="SM00530">
    <property type="entry name" value="HTH_XRE"/>
    <property type="match status" value="1"/>
</dbReference>
<evidence type="ECO:0000313" key="3">
    <source>
        <dbReference type="Proteomes" id="UP001500280"/>
    </source>
</evidence>
<dbReference type="InterPro" id="IPR010982">
    <property type="entry name" value="Lambda_DNA-bd_dom_sf"/>
</dbReference>
<dbReference type="PROSITE" id="PS50943">
    <property type="entry name" value="HTH_CROC1"/>
    <property type="match status" value="1"/>
</dbReference>
<feature type="domain" description="HTH cro/C1-type" evidence="1">
    <location>
        <begin position="16"/>
        <end position="59"/>
    </location>
</feature>
<dbReference type="EMBL" id="BAAANF010000017">
    <property type="protein sequence ID" value="GAA1696374.1"/>
    <property type="molecule type" value="Genomic_DNA"/>
</dbReference>
<dbReference type="Pfam" id="PF19054">
    <property type="entry name" value="DUF5753"/>
    <property type="match status" value="1"/>
</dbReference>
<dbReference type="InterPro" id="IPR001387">
    <property type="entry name" value="Cro/C1-type_HTH"/>
</dbReference>
<dbReference type="Proteomes" id="UP001500280">
    <property type="component" value="Unassembled WGS sequence"/>
</dbReference>
<evidence type="ECO:0000313" key="2">
    <source>
        <dbReference type="EMBL" id="GAA1696374.1"/>
    </source>
</evidence>
<dbReference type="SUPFAM" id="SSF47413">
    <property type="entry name" value="lambda repressor-like DNA-binding domains"/>
    <property type="match status" value="1"/>
</dbReference>
<organism evidence="2 3">
    <name type="scientific">Kribbella yunnanensis</name>
    <dbReference type="NCBI Taxonomy" id="190194"/>
    <lineage>
        <taxon>Bacteria</taxon>
        <taxon>Bacillati</taxon>
        <taxon>Actinomycetota</taxon>
        <taxon>Actinomycetes</taxon>
        <taxon>Propionibacteriales</taxon>
        <taxon>Kribbellaceae</taxon>
        <taxon>Kribbella</taxon>
    </lineage>
</organism>
<name>A0ABN2I047_9ACTN</name>
<accession>A0ABN2I047</accession>
<dbReference type="Gene3D" id="1.10.260.40">
    <property type="entry name" value="lambda repressor-like DNA-binding domains"/>
    <property type="match status" value="1"/>
</dbReference>
<dbReference type="CDD" id="cd00093">
    <property type="entry name" value="HTH_XRE"/>
    <property type="match status" value="1"/>
</dbReference>
<comment type="caution">
    <text evidence="2">The sequence shown here is derived from an EMBL/GenBank/DDBJ whole genome shotgun (WGS) entry which is preliminary data.</text>
</comment>
<gene>
    <name evidence="2" type="ORF">GCM10009745_48020</name>
</gene>